<dbReference type="InterPro" id="IPR045509">
    <property type="entry name" value="HD_assoc_2"/>
</dbReference>
<name>A0ABS4MD36_9LACO</name>
<gene>
    <name evidence="2" type="ORF">J2Z60_000483</name>
</gene>
<protein>
    <submittedName>
        <fullName evidence="2">HD superfamily phosphohydrolase</fullName>
    </submittedName>
</protein>
<evidence type="ECO:0000259" key="1">
    <source>
        <dbReference type="PROSITE" id="PS51831"/>
    </source>
</evidence>
<reference evidence="2 3" key="1">
    <citation type="submission" date="2021-03" db="EMBL/GenBank/DDBJ databases">
        <title>Genomic Encyclopedia of Type Strains, Phase IV (KMG-IV): sequencing the most valuable type-strain genomes for metagenomic binning, comparative biology and taxonomic classification.</title>
        <authorList>
            <person name="Goeker M."/>
        </authorList>
    </citation>
    <scope>NUCLEOTIDE SEQUENCE [LARGE SCALE GENOMIC DNA]</scope>
    <source>
        <strain evidence="2 3">DSM 101872</strain>
    </source>
</reference>
<dbReference type="InterPro" id="IPR006674">
    <property type="entry name" value="HD_domain"/>
</dbReference>
<dbReference type="PROSITE" id="PS51831">
    <property type="entry name" value="HD"/>
    <property type="match status" value="1"/>
</dbReference>
<dbReference type="SMART" id="SM00471">
    <property type="entry name" value="HDc"/>
    <property type="match status" value="1"/>
</dbReference>
<sequence length="454" mass="52881">MKKFHSQKLNHEKVIRDPVHTYIHIKDKVIFDVINAKEFQRLRRIKQLGPASYVFPAATHTRFEHNLGVYELTRRICNIFNERYASKRPGDGLWDPEETLLAECAALLHDIGHGPYSHTFEHLFGTNHEKMGQQIITDKHTEINKALRQVSPEFPELVASVIAKTYPNPQVVKLISSQADADRMDYLLRDAYFTGVTYGAFDLTRILEVIRPYQDGICFTDKGIHAVEDYIISRYQMYQQVYFHHVNRSMEVILHHLLERAQDLYKQDKLQVTPQLADFLDGNNTLDDYLQLDDGVMETNFLLWINSGDQILSDLANRYLYRHPLKSVKINDETKNLIPRLNKLIEQAGFNPKYYTDTNSAFDEPYDAYKPTGKNAHSPIEIMLPDGSLVELSKLSPLVQSLNGTIQGDERFFFPKTMTESHQELQLFDPIYQEFQKYIKNNTLHYLRKPKKKN</sequence>
<dbReference type="Gene3D" id="1.10.3210.10">
    <property type="entry name" value="Hypothetical protein af1432"/>
    <property type="match status" value="1"/>
</dbReference>
<evidence type="ECO:0000313" key="3">
    <source>
        <dbReference type="Proteomes" id="UP001519292"/>
    </source>
</evidence>
<dbReference type="Pfam" id="PF19276">
    <property type="entry name" value="HD_assoc_2"/>
    <property type="match status" value="1"/>
</dbReference>
<comment type="caution">
    <text evidence="2">The sequence shown here is derived from an EMBL/GenBank/DDBJ whole genome shotgun (WGS) entry which is preliminary data.</text>
</comment>
<dbReference type="Pfam" id="PF01966">
    <property type="entry name" value="HD"/>
    <property type="match status" value="1"/>
</dbReference>
<dbReference type="PANTHER" id="PTHR11373:SF4">
    <property type="entry name" value="DEOXYNUCLEOSIDE TRIPHOSPHATE TRIPHOSPHOHYDROLASE SAMHD1"/>
    <property type="match status" value="1"/>
</dbReference>
<proteinExistence type="predicted"/>
<dbReference type="RefSeq" id="WP_209686032.1">
    <property type="nucleotide sequence ID" value="NZ_JAGGLU010000002.1"/>
</dbReference>
<dbReference type="PANTHER" id="PTHR11373">
    <property type="entry name" value="DEOXYNUCLEOSIDE TRIPHOSPHATE TRIPHOSPHOHYDROLASE"/>
    <property type="match status" value="1"/>
</dbReference>
<dbReference type="Proteomes" id="UP001519292">
    <property type="component" value="Unassembled WGS sequence"/>
</dbReference>
<accession>A0ABS4MD36</accession>
<organism evidence="2 3">
    <name type="scientific">Lactobacillus colini</name>
    <dbReference type="NCBI Taxonomy" id="1819254"/>
    <lineage>
        <taxon>Bacteria</taxon>
        <taxon>Bacillati</taxon>
        <taxon>Bacillota</taxon>
        <taxon>Bacilli</taxon>
        <taxon>Lactobacillales</taxon>
        <taxon>Lactobacillaceae</taxon>
        <taxon>Lactobacillus</taxon>
    </lineage>
</organism>
<dbReference type="InterPro" id="IPR050135">
    <property type="entry name" value="dGTPase-like"/>
</dbReference>
<dbReference type="CDD" id="cd00077">
    <property type="entry name" value="HDc"/>
    <property type="match status" value="1"/>
</dbReference>
<feature type="domain" description="HD" evidence="1">
    <location>
        <begin position="62"/>
        <end position="187"/>
    </location>
</feature>
<dbReference type="InterPro" id="IPR003607">
    <property type="entry name" value="HD/PDEase_dom"/>
</dbReference>
<dbReference type="SUPFAM" id="SSF109604">
    <property type="entry name" value="HD-domain/PDEase-like"/>
    <property type="match status" value="1"/>
</dbReference>
<dbReference type="EMBL" id="JAGGLU010000002">
    <property type="protein sequence ID" value="MBP2057319.1"/>
    <property type="molecule type" value="Genomic_DNA"/>
</dbReference>
<evidence type="ECO:0000313" key="2">
    <source>
        <dbReference type="EMBL" id="MBP2057319.1"/>
    </source>
</evidence>
<keyword evidence="3" id="KW-1185">Reference proteome</keyword>